<dbReference type="InterPro" id="IPR000383">
    <property type="entry name" value="Xaa-Pro-like_dom"/>
</dbReference>
<name>A0A1I7BDW5_9ACTN</name>
<evidence type="ECO:0000313" key="4">
    <source>
        <dbReference type="Proteomes" id="UP000199546"/>
    </source>
</evidence>
<dbReference type="NCBIfam" id="TIGR00976">
    <property type="entry name" value="CocE_NonD"/>
    <property type="match status" value="1"/>
</dbReference>
<dbReference type="Proteomes" id="UP000199546">
    <property type="component" value="Unassembled WGS sequence"/>
</dbReference>
<dbReference type="InterPro" id="IPR029058">
    <property type="entry name" value="AB_hydrolase_fold"/>
</dbReference>
<dbReference type="Pfam" id="PF08530">
    <property type="entry name" value="PepX_C"/>
    <property type="match status" value="1"/>
</dbReference>
<dbReference type="SUPFAM" id="SSF53474">
    <property type="entry name" value="alpha/beta-Hydrolases"/>
    <property type="match status" value="1"/>
</dbReference>
<dbReference type="SUPFAM" id="SSF49785">
    <property type="entry name" value="Galactose-binding domain-like"/>
    <property type="match status" value="1"/>
</dbReference>
<dbReference type="Gene3D" id="2.60.120.260">
    <property type="entry name" value="Galactose-binding domain-like"/>
    <property type="match status" value="1"/>
</dbReference>
<dbReference type="AlphaFoldDB" id="A0A1I7BDW5"/>
<accession>A0A1I7BDW5</accession>
<feature type="domain" description="Xaa-Pro dipeptidyl-peptidase C-terminal" evidence="2">
    <location>
        <begin position="339"/>
        <end position="579"/>
    </location>
</feature>
<dbReference type="InterPro" id="IPR013736">
    <property type="entry name" value="Xaa-Pro_dipept_C"/>
</dbReference>
<sequence>MSTHIPLRGSTAGRQYAGWEPCAVAMEGLGNRVLADQRVPVAGGAELHADVYVPRAPGRYPAVVSFGGYATERATAGIPAGSNEIGSPPVFTDRGYCPVVVERRGMGRSTGEQVMFFDPQDVDDHEAVIAWAAEQPWCNGEVVLFGTSYYAVSQLSVAARKPPALRALFCNEVSTDLWRHLVHFAGVPAWFFVSLWMGGNYTQENYDERLSPDRRALLSQVTNGPLHPLLERLVHHRVSGMFESFESATPVEFMRRIYAHWMFDEKTRAQATIPEGPTATLGEVEVPFTVVQNLGYFNLHQFGCYDLVANAGTPADSRWLILAPPAFDLPVYSWQGEALAFFDHVLRGTDNGYAEQPHVRYWVEGAERFDTATAFPPAGGEVRRLHLGPPDEDATTCRLSREARAEGSGSWVAVPLGLPQLGGLDEVAHQVLAFDLPVEEDTRLAGPVTARLTYSCNEIDSYVVARLSRLDAAGECHQLSLGAIRPASRTEEEGRSTPLEIAIDAGLREPLVPDEPVVLRFSLTPGPTLLRPGDTLRLELASRVDLLRADPSEGYAQFDMPVPPYPCRNTVHFGGDSWIEVTEVPLPAP</sequence>
<dbReference type="EMBL" id="FPBA01000013">
    <property type="protein sequence ID" value="SFT85282.1"/>
    <property type="molecule type" value="Genomic_DNA"/>
</dbReference>
<dbReference type="SMART" id="SM00939">
    <property type="entry name" value="PepX_C"/>
    <property type="match status" value="1"/>
</dbReference>
<evidence type="ECO:0000259" key="2">
    <source>
        <dbReference type="SMART" id="SM00939"/>
    </source>
</evidence>
<evidence type="ECO:0000256" key="1">
    <source>
        <dbReference type="ARBA" id="ARBA00022801"/>
    </source>
</evidence>
<keyword evidence="1" id="KW-0378">Hydrolase</keyword>
<proteinExistence type="predicted"/>
<dbReference type="STRING" id="1296565.SAMN05660657_03521"/>
<organism evidence="3 4">
    <name type="scientific">Geodermatophilus amargosae</name>
    <dbReference type="NCBI Taxonomy" id="1296565"/>
    <lineage>
        <taxon>Bacteria</taxon>
        <taxon>Bacillati</taxon>
        <taxon>Actinomycetota</taxon>
        <taxon>Actinomycetes</taxon>
        <taxon>Geodermatophilales</taxon>
        <taxon>Geodermatophilaceae</taxon>
        <taxon>Geodermatophilus</taxon>
    </lineage>
</organism>
<reference evidence="4" key="1">
    <citation type="submission" date="2016-10" db="EMBL/GenBank/DDBJ databases">
        <authorList>
            <person name="Varghese N."/>
            <person name="Submissions S."/>
        </authorList>
    </citation>
    <scope>NUCLEOTIDE SEQUENCE [LARGE SCALE GENOMIC DNA]</scope>
    <source>
        <strain evidence="4">DSM 46136</strain>
    </source>
</reference>
<dbReference type="InterPro" id="IPR005674">
    <property type="entry name" value="CocE/Ser_esterase"/>
</dbReference>
<protein>
    <recommendedName>
        <fullName evidence="2">Xaa-Pro dipeptidyl-peptidase C-terminal domain-containing protein</fullName>
    </recommendedName>
</protein>
<keyword evidence="4" id="KW-1185">Reference proteome</keyword>
<dbReference type="RefSeq" id="WP_093581255.1">
    <property type="nucleotide sequence ID" value="NZ_FPBA01000013.1"/>
</dbReference>
<dbReference type="InterPro" id="IPR008979">
    <property type="entry name" value="Galactose-bd-like_sf"/>
</dbReference>
<dbReference type="Gene3D" id="3.40.50.1820">
    <property type="entry name" value="alpha/beta hydrolase"/>
    <property type="match status" value="2"/>
</dbReference>
<dbReference type="Pfam" id="PF02129">
    <property type="entry name" value="Peptidase_S15"/>
    <property type="match status" value="1"/>
</dbReference>
<dbReference type="GO" id="GO:0008239">
    <property type="term" value="F:dipeptidyl-peptidase activity"/>
    <property type="evidence" value="ECO:0007669"/>
    <property type="project" value="InterPro"/>
</dbReference>
<gene>
    <name evidence="3" type="ORF">SAMN05660657_03521</name>
</gene>
<dbReference type="OrthoDB" id="5240615at2"/>
<evidence type="ECO:0000313" key="3">
    <source>
        <dbReference type="EMBL" id="SFT85282.1"/>
    </source>
</evidence>